<gene>
    <name evidence="2" type="ORF">SAMN05216212_0793</name>
</gene>
<name>A0A1G8W183_9GAMM</name>
<dbReference type="InterPro" id="IPR011033">
    <property type="entry name" value="PRC_barrel-like_sf"/>
</dbReference>
<dbReference type="PANTHER" id="PTHR36505:SF1">
    <property type="entry name" value="BLR1072 PROTEIN"/>
    <property type="match status" value="1"/>
</dbReference>
<dbReference type="RefSeq" id="WP_091508509.1">
    <property type="nucleotide sequence ID" value="NZ_FNFH01000001.1"/>
</dbReference>
<dbReference type="STRING" id="658219.SAMN05216212_0793"/>
<dbReference type="OrthoDB" id="286778at2"/>
<organism evidence="2 3">
    <name type="scientific">Microbulbifer yueqingensis</name>
    <dbReference type="NCBI Taxonomy" id="658219"/>
    <lineage>
        <taxon>Bacteria</taxon>
        <taxon>Pseudomonadati</taxon>
        <taxon>Pseudomonadota</taxon>
        <taxon>Gammaproteobacteria</taxon>
        <taxon>Cellvibrionales</taxon>
        <taxon>Microbulbiferaceae</taxon>
        <taxon>Microbulbifer</taxon>
    </lineage>
</organism>
<keyword evidence="3" id="KW-1185">Reference proteome</keyword>
<evidence type="ECO:0000259" key="1">
    <source>
        <dbReference type="Pfam" id="PF05239"/>
    </source>
</evidence>
<dbReference type="PANTHER" id="PTHR36505">
    <property type="entry name" value="BLR1072 PROTEIN"/>
    <property type="match status" value="1"/>
</dbReference>
<evidence type="ECO:0000313" key="2">
    <source>
        <dbReference type="EMBL" id="SDJ71210.1"/>
    </source>
</evidence>
<dbReference type="AlphaFoldDB" id="A0A1G8W183"/>
<protein>
    <submittedName>
        <fullName evidence="2">PRC-barrel domain-containing protein</fullName>
    </submittedName>
</protein>
<evidence type="ECO:0000313" key="3">
    <source>
        <dbReference type="Proteomes" id="UP000199305"/>
    </source>
</evidence>
<proteinExistence type="predicted"/>
<sequence>MPTHTLLSATSLENESVRNRQGEDLGRIKEIMIDTEDHSVAYYVLSFGGILGLGEELYAIPPEAMRVDTDEKCFILNIDKEKLKQAEGFDKDHWPNMADPEFRSNLYSQYDVQQFRHRGH</sequence>
<reference evidence="3" key="1">
    <citation type="submission" date="2016-10" db="EMBL/GenBank/DDBJ databases">
        <authorList>
            <person name="Varghese N."/>
            <person name="Submissions S."/>
        </authorList>
    </citation>
    <scope>NUCLEOTIDE SEQUENCE [LARGE SCALE GENOMIC DNA]</scope>
    <source>
        <strain evidence="3">CGMCC 1.10658</strain>
    </source>
</reference>
<feature type="domain" description="PRC-barrel" evidence="1">
    <location>
        <begin position="7"/>
        <end position="82"/>
    </location>
</feature>
<accession>A0A1G8W183</accession>
<dbReference type="InterPro" id="IPR027275">
    <property type="entry name" value="PRC-brl_dom"/>
</dbReference>
<dbReference type="Pfam" id="PF05239">
    <property type="entry name" value="PRC"/>
    <property type="match status" value="1"/>
</dbReference>
<dbReference type="Gene3D" id="2.30.30.240">
    <property type="entry name" value="PRC-barrel domain"/>
    <property type="match status" value="1"/>
</dbReference>
<dbReference type="SUPFAM" id="SSF50346">
    <property type="entry name" value="PRC-barrel domain"/>
    <property type="match status" value="1"/>
</dbReference>
<dbReference type="EMBL" id="FNFH01000001">
    <property type="protein sequence ID" value="SDJ71210.1"/>
    <property type="molecule type" value="Genomic_DNA"/>
</dbReference>
<dbReference type="Proteomes" id="UP000199305">
    <property type="component" value="Unassembled WGS sequence"/>
</dbReference>